<organism evidence="2 3">
    <name type="scientific">Salvia divinorum</name>
    <name type="common">Maria pastora</name>
    <name type="synonym">Diviner's sage</name>
    <dbReference type="NCBI Taxonomy" id="28513"/>
    <lineage>
        <taxon>Eukaryota</taxon>
        <taxon>Viridiplantae</taxon>
        <taxon>Streptophyta</taxon>
        <taxon>Embryophyta</taxon>
        <taxon>Tracheophyta</taxon>
        <taxon>Spermatophyta</taxon>
        <taxon>Magnoliopsida</taxon>
        <taxon>eudicotyledons</taxon>
        <taxon>Gunneridae</taxon>
        <taxon>Pentapetalae</taxon>
        <taxon>asterids</taxon>
        <taxon>lamiids</taxon>
        <taxon>Lamiales</taxon>
        <taxon>Lamiaceae</taxon>
        <taxon>Nepetoideae</taxon>
        <taxon>Mentheae</taxon>
        <taxon>Salviinae</taxon>
        <taxon>Salvia</taxon>
        <taxon>Salvia subgen. Calosphace</taxon>
    </lineage>
</organism>
<dbReference type="AlphaFoldDB" id="A0ABD1GSV1"/>
<reference evidence="2 3" key="1">
    <citation type="submission" date="2024-06" db="EMBL/GenBank/DDBJ databases">
        <title>A chromosome level genome sequence of Diviner's sage (Salvia divinorum).</title>
        <authorList>
            <person name="Ford S.A."/>
            <person name="Ro D.-K."/>
            <person name="Ness R.W."/>
            <person name="Phillips M.A."/>
        </authorList>
    </citation>
    <scope>NUCLEOTIDE SEQUENCE [LARGE SCALE GENOMIC DNA]</scope>
    <source>
        <strain evidence="2">SAF-2024a</strain>
        <tissue evidence="2">Leaf</tissue>
    </source>
</reference>
<evidence type="ECO:0000313" key="2">
    <source>
        <dbReference type="EMBL" id="KAL1547213.1"/>
    </source>
</evidence>
<sequence>MENRNLPMGGTASWESDPDSDSGACGKRKRGEIEDIPEIEFADEIAEIHYRVGEIAEMDSGGGSAMAEEEKTREVREFEDRYGILHPYRRRMVFEDEDYFIKDYVSPDEGSDEEHIEKAPYDRKAIVQYISEVRKSFGFDVDTDIPSWLKQDTVLYFSPIRFPCIQPGEFDYVNEAAEIAIREINVDMKNKTSFELMEVAKAVIVDAQFDLLFLTLAVKKVEEKEEAGAITIQAIVSHPICEPWELHQWRLVKPEPTEA</sequence>
<accession>A0ABD1GSV1</accession>
<feature type="region of interest" description="Disordered" evidence="1">
    <location>
        <begin position="1"/>
        <end position="33"/>
    </location>
</feature>
<gene>
    <name evidence="2" type="ORF">AAHA92_23715</name>
</gene>
<keyword evidence="3" id="KW-1185">Reference proteome</keyword>
<comment type="caution">
    <text evidence="2">The sequence shown here is derived from an EMBL/GenBank/DDBJ whole genome shotgun (WGS) entry which is preliminary data.</text>
</comment>
<evidence type="ECO:0000313" key="3">
    <source>
        <dbReference type="Proteomes" id="UP001567538"/>
    </source>
</evidence>
<protein>
    <submittedName>
        <fullName evidence="2">Uncharacterized protein</fullName>
    </submittedName>
</protein>
<evidence type="ECO:0000256" key="1">
    <source>
        <dbReference type="SAM" id="MobiDB-lite"/>
    </source>
</evidence>
<dbReference type="Proteomes" id="UP001567538">
    <property type="component" value="Unassembled WGS sequence"/>
</dbReference>
<name>A0ABD1GSV1_SALDI</name>
<dbReference type="EMBL" id="JBEAFC010000008">
    <property type="protein sequence ID" value="KAL1547213.1"/>
    <property type="molecule type" value="Genomic_DNA"/>
</dbReference>
<proteinExistence type="predicted"/>